<dbReference type="PANTHER" id="PTHR33112:SF16">
    <property type="entry name" value="HETEROKARYON INCOMPATIBILITY DOMAIN-CONTAINING PROTEIN"/>
    <property type="match status" value="1"/>
</dbReference>
<keyword evidence="3" id="KW-1185">Reference proteome</keyword>
<comment type="caution">
    <text evidence="2">The sequence shown here is derived from an EMBL/GenBank/DDBJ whole genome shotgun (WGS) entry which is preliminary data.</text>
</comment>
<evidence type="ECO:0000259" key="1">
    <source>
        <dbReference type="Pfam" id="PF06985"/>
    </source>
</evidence>
<dbReference type="OrthoDB" id="5125733at2759"/>
<feature type="non-terminal residue" evidence="2">
    <location>
        <position position="1"/>
    </location>
</feature>
<dbReference type="InterPro" id="IPR010730">
    <property type="entry name" value="HET"/>
</dbReference>
<feature type="non-terminal residue" evidence="2">
    <location>
        <position position="230"/>
    </location>
</feature>
<dbReference type="Proteomes" id="UP000800235">
    <property type="component" value="Unassembled WGS sequence"/>
</dbReference>
<evidence type="ECO:0000313" key="2">
    <source>
        <dbReference type="EMBL" id="KAF2428840.1"/>
    </source>
</evidence>
<dbReference type="Pfam" id="PF06985">
    <property type="entry name" value="HET"/>
    <property type="match status" value="1"/>
</dbReference>
<gene>
    <name evidence="2" type="ORF">EJ08DRAFT_564072</name>
</gene>
<dbReference type="EMBL" id="MU007052">
    <property type="protein sequence ID" value="KAF2428840.1"/>
    <property type="molecule type" value="Genomic_DNA"/>
</dbReference>
<evidence type="ECO:0000313" key="3">
    <source>
        <dbReference type="Proteomes" id="UP000800235"/>
    </source>
</evidence>
<accession>A0A9P4TWS6</accession>
<feature type="domain" description="Heterokaryon incompatibility" evidence="1">
    <location>
        <begin position="1"/>
        <end position="147"/>
    </location>
</feature>
<sequence>YAALSYCWGGPQPYMATQAVAEKPIDFSGLGRTIQDAIVGTENLGLQYLWVDAICIAQHDDTEKAIEIGKMADIYQGSYITISAARAASYQEGFLSPYDTDQEVRITLKVKCPDGKVSSIILQEHREQPPKGNDFGPVMDRAWCLQEHVLAPRVLIYTSSALHFCCRTHIRSDSMNVVGGGSNFQPNALAALRKGGKTTMEAWQSIVAEFAKRSITVESDRLPAISAVAQ</sequence>
<reference evidence="2" key="1">
    <citation type="journal article" date="2020" name="Stud. Mycol.">
        <title>101 Dothideomycetes genomes: a test case for predicting lifestyles and emergence of pathogens.</title>
        <authorList>
            <person name="Haridas S."/>
            <person name="Albert R."/>
            <person name="Binder M."/>
            <person name="Bloem J."/>
            <person name="Labutti K."/>
            <person name="Salamov A."/>
            <person name="Andreopoulos B."/>
            <person name="Baker S."/>
            <person name="Barry K."/>
            <person name="Bills G."/>
            <person name="Bluhm B."/>
            <person name="Cannon C."/>
            <person name="Castanera R."/>
            <person name="Culley D."/>
            <person name="Daum C."/>
            <person name="Ezra D."/>
            <person name="Gonzalez J."/>
            <person name="Henrissat B."/>
            <person name="Kuo A."/>
            <person name="Liang C."/>
            <person name="Lipzen A."/>
            <person name="Lutzoni F."/>
            <person name="Magnuson J."/>
            <person name="Mondo S."/>
            <person name="Nolan M."/>
            <person name="Ohm R."/>
            <person name="Pangilinan J."/>
            <person name="Park H.-J."/>
            <person name="Ramirez L."/>
            <person name="Alfaro M."/>
            <person name="Sun H."/>
            <person name="Tritt A."/>
            <person name="Yoshinaga Y."/>
            <person name="Zwiers L.-H."/>
            <person name="Turgeon B."/>
            <person name="Goodwin S."/>
            <person name="Spatafora J."/>
            <person name="Crous P."/>
            <person name="Grigoriev I."/>
        </authorList>
    </citation>
    <scope>NUCLEOTIDE SEQUENCE</scope>
    <source>
        <strain evidence="2">CBS 130266</strain>
    </source>
</reference>
<dbReference type="PANTHER" id="PTHR33112">
    <property type="entry name" value="DOMAIN PROTEIN, PUTATIVE-RELATED"/>
    <property type="match status" value="1"/>
</dbReference>
<protein>
    <submittedName>
        <fullName evidence="2">HET-domain-containing protein</fullName>
    </submittedName>
</protein>
<dbReference type="AlphaFoldDB" id="A0A9P4TWS6"/>
<organism evidence="2 3">
    <name type="scientific">Tothia fuscella</name>
    <dbReference type="NCBI Taxonomy" id="1048955"/>
    <lineage>
        <taxon>Eukaryota</taxon>
        <taxon>Fungi</taxon>
        <taxon>Dikarya</taxon>
        <taxon>Ascomycota</taxon>
        <taxon>Pezizomycotina</taxon>
        <taxon>Dothideomycetes</taxon>
        <taxon>Pleosporomycetidae</taxon>
        <taxon>Venturiales</taxon>
        <taxon>Cylindrosympodiaceae</taxon>
        <taxon>Tothia</taxon>
    </lineage>
</organism>
<name>A0A9P4TWS6_9PEZI</name>
<proteinExistence type="predicted"/>